<proteinExistence type="predicted"/>
<gene>
    <name evidence="1" type="ORF">NBRC110019_29020</name>
</gene>
<comment type="caution">
    <text evidence="1">The sequence shown here is derived from an EMBL/GenBank/DDBJ whole genome shotgun (WGS) entry which is preliminary data.</text>
</comment>
<dbReference type="PROSITE" id="PS51257">
    <property type="entry name" value="PROKAR_LIPOPROTEIN"/>
    <property type="match status" value="1"/>
</dbReference>
<dbReference type="EMBL" id="BRVP01000026">
    <property type="protein sequence ID" value="GLB53861.1"/>
    <property type="molecule type" value="Genomic_DNA"/>
</dbReference>
<evidence type="ECO:0000313" key="1">
    <source>
        <dbReference type="EMBL" id="GLB53861.1"/>
    </source>
</evidence>
<reference evidence="1" key="1">
    <citation type="submission" date="2022-07" db="EMBL/GenBank/DDBJ databases">
        <title>Taxonomy of Novel Oxalotrophic and Methylotrophic Bacteria.</title>
        <authorList>
            <person name="Sahin N."/>
            <person name="Tani A."/>
        </authorList>
    </citation>
    <scope>NUCLEOTIDE SEQUENCE</scope>
    <source>
        <strain evidence="1">AM327</strain>
    </source>
</reference>
<evidence type="ECO:0000313" key="2">
    <source>
        <dbReference type="Proteomes" id="UP001143545"/>
    </source>
</evidence>
<name>A0A9W6B7B7_9FLAO</name>
<protein>
    <recommendedName>
        <fullName evidence="3">Cytochrome c</fullName>
    </recommendedName>
</protein>
<keyword evidence="2" id="KW-1185">Reference proteome</keyword>
<dbReference type="Proteomes" id="UP001143545">
    <property type="component" value="Unassembled WGS sequence"/>
</dbReference>
<organism evidence="1 2">
    <name type="scientific">Neptunitalea chrysea</name>
    <dbReference type="NCBI Taxonomy" id="1647581"/>
    <lineage>
        <taxon>Bacteria</taxon>
        <taxon>Pseudomonadati</taxon>
        <taxon>Bacteroidota</taxon>
        <taxon>Flavobacteriia</taxon>
        <taxon>Flavobacteriales</taxon>
        <taxon>Flavobacteriaceae</taxon>
        <taxon>Neptunitalea</taxon>
    </lineage>
</organism>
<accession>A0A9W6B7B7</accession>
<dbReference type="AlphaFoldDB" id="A0A9W6B7B7"/>
<dbReference type="RefSeq" id="WP_281756125.1">
    <property type="nucleotide sequence ID" value="NZ_BRVP01000026.1"/>
</dbReference>
<evidence type="ECO:0008006" key="3">
    <source>
        <dbReference type="Google" id="ProtNLM"/>
    </source>
</evidence>
<sequence>MRYLLLFCFLGILFSCENGTSSNKKVSKDDDAKTEEVFKMYEMSEMAALMEKMHKEHAVVKEKIKKGDSIGEIPEFYYEIYSATFTDNKDNDENFKKWAKLYINAEENLYSATYNNKTDAFNNAVNVCIQCHQQKCGGPIPRIKKLLIK</sequence>